<evidence type="ECO:0000256" key="1">
    <source>
        <dbReference type="SAM" id="Phobius"/>
    </source>
</evidence>
<keyword evidence="1" id="KW-0812">Transmembrane</keyword>
<comment type="caution">
    <text evidence="2">The sequence shown here is derived from an EMBL/GenBank/DDBJ whole genome shotgun (WGS) entry which is preliminary data.</text>
</comment>
<organism evidence="2 3">
    <name type="scientific">Streptomyces bugieae</name>
    <dbReference type="NCBI Taxonomy" id="3098223"/>
    <lineage>
        <taxon>Bacteria</taxon>
        <taxon>Bacillati</taxon>
        <taxon>Actinomycetota</taxon>
        <taxon>Actinomycetes</taxon>
        <taxon>Kitasatosporales</taxon>
        <taxon>Streptomycetaceae</taxon>
        <taxon>Streptomyces</taxon>
    </lineage>
</organism>
<accession>A0ABU7NQ90</accession>
<keyword evidence="3" id="KW-1185">Reference proteome</keyword>
<protein>
    <submittedName>
        <fullName evidence="2">Uncharacterized protein</fullName>
    </submittedName>
</protein>
<gene>
    <name evidence="2" type="ORF">V2J85_14490</name>
</gene>
<sequence>MLVLVGGQQALGHARILAGHIPLGMAIFGTAAALTCWAFTYQPRPRPVPEEGR</sequence>
<dbReference type="Proteomes" id="UP001307760">
    <property type="component" value="Unassembled WGS sequence"/>
</dbReference>
<keyword evidence="1" id="KW-0472">Membrane</keyword>
<evidence type="ECO:0000313" key="3">
    <source>
        <dbReference type="Proteomes" id="UP001307760"/>
    </source>
</evidence>
<evidence type="ECO:0000313" key="2">
    <source>
        <dbReference type="EMBL" id="MEE4420555.1"/>
    </source>
</evidence>
<feature type="transmembrane region" description="Helical" evidence="1">
    <location>
        <begin position="20"/>
        <end position="39"/>
    </location>
</feature>
<reference evidence="2 3" key="1">
    <citation type="submission" date="2023-12" db="EMBL/GenBank/DDBJ databases">
        <title>30 novel species of actinomycetes from the DSMZ collection.</title>
        <authorList>
            <person name="Nouioui I."/>
        </authorList>
    </citation>
    <scope>NUCLEOTIDE SEQUENCE [LARGE SCALE GENOMIC DNA]</scope>
    <source>
        <strain evidence="2 3">DSM 41528</strain>
    </source>
</reference>
<proteinExistence type="predicted"/>
<dbReference type="EMBL" id="JAZBJP010000006">
    <property type="protein sequence ID" value="MEE4420555.1"/>
    <property type="molecule type" value="Genomic_DNA"/>
</dbReference>
<keyword evidence="1" id="KW-1133">Transmembrane helix</keyword>
<dbReference type="RefSeq" id="WP_330821805.1">
    <property type="nucleotide sequence ID" value="NZ_JAZBJP010000006.1"/>
</dbReference>
<name>A0ABU7NQ90_9ACTN</name>